<sequence>MSQSCLLEMSTPVEFPINESILPVRAEHIKFPSTEKILSVIAEYIITYLGALWHLITTTLWHAMVLQCCRIENSVPALEESPIRKKTTEGDSARVVATSSAWAILEASFSSIGSGENRSEKGGERADGVGTLLVTHRTKRSFEDSSGGGSGNYARRVASSCFLSDRDRKERKHYIDDWALGDEEIEGRRSFHLDEKIETDRFPQCFVKEMQGIGYDESLHFVVRHLVTVLRPRAPLGREAERSSGKRTHYATPTPFSPRSLPPFPLRGPLDGSRSSPRNPAHQSASSKRSKRSRQDKGLDQAKDFRLYQKRTTKNHSTVKMCNNIVVALVRVIIRGLRYVSINLENKTEEEGWAQPPPADEYCRCKEMTKK</sequence>
<dbReference type="EMBL" id="OB793371">
    <property type="protein sequence ID" value="CAD7427100.1"/>
    <property type="molecule type" value="Genomic_DNA"/>
</dbReference>
<proteinExistence type="predicted"/>
<feature type="region of interest" description="Disordered" evidence="1">
    <location>
        <begin position="237"/>
        <end position="309"/>
    </location>
</feature>
<name>A0A7R9E617_9NEOP</name>
<organism evidence="2">
    <name type="scientific">Timema monikensis</name>
    <dbReference type="NCBI Taxonomy" id="170555"/>
    <lineage>
        <taxon>Eukaryota</taxon>
        <taxon>Metazoa</taxon>
        <taxon>Ecdysozoa</taxon>
        <taxon>Arthropoda</taxon>
        <taxon>Hexapoda</taxon>
        <taxon>Insecta</taxon>
        <taxon>Pterygota</taxon>
        <taxon>Neoptera</taxon>
        <taxon>Polyneoptera</taxon>
        <taxon>Phasmatodea</taxon>
        <taxon>Timematodea</taxon>
        <taxon>Timematoidea</taxon>
        <taxon>Timematidae</taxon>
        <taxon>Timema</taxon>
    </lineage>
</organism>
<feature type="compositionally biased region" description="Polar residues" evidence="1">
    <location>
        <begin position="273"/>
        <end position="283"/>
    </location>
</feature>
<evidence type="ECO:0000256" key="1">
    <source>
        <dbReference type="SAM" id="MobiDB-lite"/>
    </source>
</evidence>
<gene>
    <name evidence="2" type="ORF">TMSB3V08_LOCUS3964</name>
</gene>
<evidence type="ECO:0000313" key="2">
    <source>
        <dbReference type="EMBL" id="CAD7427100.1"/>
    </source>
</evidence>
<reference evidence="2" key="1">
    <citation type="submission" date="2020-11" db="EMBL/GenBank/DDBJ databases">
        <authorList>
            <person name="Tran Van P."/>
        </authorList>
    </citation>
    <scope>NUCLEOTIDE SEQUENCE</scope>
</reference>
<protein>
    <submittedName>
        <fullName evidence="2">Uncharacterized protein</fullName>
    </submittedName>
</protein>
<accession>A0A7R9E617</accession>
<dbReference type="AlphaFoldDB" id="A0A7R9E617"/>
<feature type="compositionally biased region" description="Basic and acidic residues" evidence="1">
    <location>
        <begin position="293"/>
        <end position="307"/>
    </location>
</feature>